<dbReference type="Proteomes" id="UP000789405">
    <property type="component" value="Unassembled WGS sequence"/>
</dbReference>
<evidence type="ECO:0000313" key="2">
    <source>
        <dbReference type="EMBL" id="CAG8804580.1"/>
    </source>
</evidence>
<gene>
    <name evidence="2" type="ORF">DERYTH_LOCUS24129</name>
</gene>
<dbReference type="EMBL" id="CAJVPY010039130">
    <property type="protein sequence ID" value="CAG8804580.1"/>
    <property type="molecule type" value="Genomic_DNA"/>
</dbReference>
<evidence type="ECO:0000313" key="3">
    <source>
        <dbReference type="Proteomes" id="UP000789405"/>
    </source>
</evidence>
<accession>A0A9N9JZC4</accession>
<sequence>RSLVGSVFEEPQKKNEGISDTKSKTPIGKKYVNDSITTTNSNTNVPITSKSEENLVKPNSEFSNSKVTKEQDSNLIIDQVEPEVHKVKESSSKSPGGSQIDEISELQPTPSVTETSSKKSLPQAGRKVLLDKLPWVAQLDNSISQRLEGVFGNKVVLPGMGRGGMIKKVDIIGENGEISNNNSGEKKDEEVQTIKPLVHLTKDRPRRPGRLKPQISSVKSVNNDVNKSNVVESDEKK</sequence>
<dbReference type="OrthoDB" id="2492260at2759"/>
<feature type="region of interest" description="Disordered" evidence="1">
    <location>
        <begin position="176"/>
        <end position="237"/>
    </location>
</feature>
<feature type="non-terminal residue" evidence="2">
    <location>
        <position position="1"/>
    </location>
</feature>
<comment type="caution">
    <text evidence="2">The sequence shown here is derived from an EMBL/GenBank/DDBJ whole genome shotgun (WGS) entry which is preliminary data.</text>
</comment>
<keyword evidence="3" id="KW-1185">Reference proteome</keyword>
<feature type="region of interest" description="Disordered" evidence="1">
    <location>
        <begin position="1"/>
        <end position="124"/>
    </location>
</feature>
<protein>
    <submittedName>
        <fullName evidence="2">5635_t:CDS:1</fullName>
    </submittedName>
</protein>
<reference evidence="2" key="1">
    <citation type="submission" date="2021-06" db="EMBL/GenBank/DDBJ databases">
        <authorList>
            <person name="Kallberg Y."/>
            <person name="Tangrot J."/>
            <person name="Rosling A."/>
        </authorList>
    </citation>
    <scope>NUCLEOTIDE SEQUENCE</scope>
    <source>
        <strain evidence="2">MA453B</strain>
    </source>
</reference>
<dbReference type="AlphaFoldDB" id="A0A9N9JZC4"/>
<organism evidence="2 3">
    <name type="scientific">Dentiscutata erythropus</name>
    <dbReference type="NCBI Taxonomy" id="1348616"/>
    <lineage>
        <taxon>Eukaryota</taxon>
        <taxon>Fungi</taxon>
        <taxon>Fungi incertae sedis</taxon>
        <taxon>Mucoromycota</taxon>
        <taxon>Glomeromycotina</taxon>
        <taxon>Glomeromycetes</taxon>
        <taxon>Diversisporales</taxon>
        <taxon>Gigasporaceae</taxon>
        <taxon>Dentiscutata</taxon>
    </lineage>
</organism>
<feature type="compositionally biased region" description="Low complexity" evidence="1">
    <location>
        <begin position="35"/>
        <end position="49"/>
    </location>
</feature>
<feature type="non-terminal residue" evidence="2">
    <location>
        <position position="237"/>
    </location>
</feature>
<feature type="compositionally biased region" description="Low complexity" evidence="1">
    <location>
        <begin position="216"/>
        <end position="231"/>
    </location>
</feature>
<feature type="compositionally biased region" description="Basic and acidic residues" evidence="1">
    <location>
        <begin position="10"/>
        <end position="23"/>
    </location>
</feature>
<evidence type="ECO:0000256" key="1">
    <source>
        <dbReference type="SAM" id="MobiDB-lite"/>
    </source>
</evidence>
<name>A0A9N9JZC4_9GLOM</name>
<feature type="compositionally biased region" description="Basic and acidic residues" evidence="1">
    <location>
        <begin position="82"/>
        <end position="91"/>
    </location>
</feature>
<proteinExistence type="predicted"/>
<feature type="compositionally biased region" description="Polar residues" evidence="1">
    <location>
        <begin position="106"/>
        <end position="120"/>
    </location>
</feature>